<keyword evidence="11" id="KW-1185">Reference proteome</keyword>
<evidence type="ECO:0000256" key="5">
    <source>
        <dbReference type="ARBA" id="ARBA00022989"/>
    </source>
</evidence>
<sequence length="531" mass="57060">MATATTSYDALNLPPALIDAATPAADWVVVWPVALALTGAGLLVMLRNYRHMQLAFAVAVITAILLSNLYLLARVIESGPLAMTMGRWLPPFGITFAADMTSAIFSLAASIAALVVAFYAQTELTDREHKFGFYPMLLLLLCGVSGSFLTGDIFNLYVWFEVMLIASFGMLILGGRKLQLDGAIKYGFLNFLATTLFLITVAYLYGLTGTLNFADLVDKGADIPTGPLITVSLLFLLAFGVKAAAFPGNAWLPASYHTPAVSVSAIFGGLLTKVGAYAVIRVLTMALPEGGAQLQPVIVLIAIGSLILGPLGAMAQTNLRRAIGFLVIGGIGAIFAGFALASHHGIGGAIFYAFHSMLAITAFYLLAGLIERSTGTTDTRKMGGLYAANAPLSILFLIMIFLISGLPPFLGLWPKILLVEGGVRAENWWLVAAILINSFLTLIAASRLWAHIFWRNGVEGERSEQAPVGLQKLDRTENWFGFLPTMILMAIILVFGLFPNWLFEASGIAARDMLLPDRYVDAVFAHAEDRQ</sequence>
<reference evidence="10 11" key="1">
    <citation type="submission" date="2016-10" db="EMBL/GenBank/DDBJ databases">
        <authorList>
            <person name="de Groot N.N."/>
        </authorList>
    </citation>
    <scope>NUCLEOTIDE SEQUENCE [LARGE SCALE GENOMIC DNA]</scope>
    <source>
        <strain evidence="10 11">CGMCC 1.10267</strain>
    </source>
</reference>
<feature type="transmembrane region" description="Helical" evidence="8">
    <location>
        <begin position="260"/>
        <end position="280"/>
    </location>
</feature>
<protein>
    <submittedName>
        <fullName evidence="10">Multicomponent Na+:H+ antiporter subunit D</fullName>
    </submittedName>
</protein>
<dbReference type="RefSeq" id="WP_090593127.1">
    <property type="nucleotide sequence ID" value="NZ_FNCS01000002.1"/>
</dbReference>
<evidence type="ECO:0000256" key="7">
    <source>
        <dbReference type="RuleBase" id="RU000320"/>
    </source>
</evidence>
<keyword evidence="5 8" id="KW-1133">Transmembrane helix</keyword>
<accession>A0A1G7TS85</accession>
<dbReference type="InterPro" id="IPR003918">
    <property type="entry name" value="NADH_UbQ_OxRdtase"/>
</dbReference>
<dbReference type="PANTHER" id="PTHR42703:SF1">
    <property type="entry name" value="NA(+)_H(+) ANTIPORTER SUBUNIT D1"/>
    <property type="match status" value="1"/>
</dbReference>
<evidence type="ECO:0000256" key="3">
    <source>
        <dbReference type="ARBA" id="ARBA00022475"/>
    </source>
</evidence>
<dbReference type="GO" id="GO:0008137">
    <property type="term" value="F:NADH dehydrogenase (ubiquinone) activity"/>
    <property type="evidence" value="ECO:0007669"/>
    <property type="project" value="InterPro"/>
</dbReference>
<feature type="transmembrane region" description="Helical" evidence="8">
    <location>
        <begin position="156"/>
        <end position="174"/>
    </location>
</feature>
<feature type="domain" description="NADH:quinone oxidoreductase/Mrp antiporter transmembrane" evidence="9">
    <location>
        <begin position="152"/>
        <end position="441"/>
    </location>
</feature>
<dbReference type="AlphaFoldDB" id="A0A1G7TS85"/>
<dbReference type="Proteomes" id="UP000199495">
    <property type="component" value="Unassembled WGS sequence"/>
</dbReference>
<dbReference type="GO" id="GO:0005886">
    <property type="term" value="C:plasma membrane"/>
    <property type="evidence" value="ECO:0007669"/>
    <property type="project" value="UniProtKB-SubCell"/>
</dbReference>
<evidence type="ECO:0000256" key="6">
    <source>
        <dbReference type="ARBA" id="ARBA00023136"/>
    </source>
</evidence>
<evidence type="ECO:0000256" key="1">
    <source>
        <dbReference type="ARBA" id="ARBA00004651"/>
    </source>
</evidence>
<dbReference type="Pfam" id="PF00361">
    <property type="entry name" value="Proton_antipo_M"/>
    <property type="match status" value="1"/>
</dbReference>
<evidence type="ECO:0000313" key="11">
    <source>
        <dbReference type="Proteomes" id="UP000199495"/>
    </source>
</evidence>
<evidence type="ECO:0000256" key="2">
    <source>
        <dbReference type="ARBA" id="ARBA00005346"/>
    </source>
</evidence>
<comment type="subcellular location">
    <subcellularLocation>
        <location evidence="1">Cell membrane</location>
        <topology evidence="1">Multi-pass membrane protein</topology>
    </subcellularLocation>
    <subcellularLocation>
        <location evidence="7">Membrane</location>
        <topology evidence="7">Multi-pass membrane protein</topology>
    </subcellularLocation>
</comment>
<feature type="transmembrane region" description="Helical" evidence="8">
    <location>
        <begin position="226"/>
        <end position="248"/>
    </location>
</feature>
<feature type="transmembrane region" description="Helical" evidence="8">
    <location>
        <begin position="382"/>
        <end position="407"/>
    </location>
</feature>
<gene>
    <name evidence="10" type="ORF">SAMN04487974_102313</name>
</gene>
<evidence type="ECO:0000259" key="9">
    <source>
        <dbReference type="Pfam" id="PF00361"/>
    </source>
</evidence>
<feature type="transmembrane region" description="Helical" evidence="8">
    <location>
        <begin position="53"/>
        <end position="73"/>
    </location>
</feature>
<feature type="transmembrane region" description="Helical" evidence="8">
    <location>
        <begin position="292"/>
        <end position="311"/>
    </location>
</feature>
<feature type="transmembrane region" description="Helical" evidence="8">
    <location>
        <begin position="93"/>
        <end position="119"/>
    </location>
</feature>
<evidence type="ECO:0000256" key="4">
    <source>
        <dbReference type="ARBA" id="ARBA00022692"/>
    </source>
</evidence>
<feature type="transmembrane region" description="Helical" evidence="8">
    <location>
        <begin position="323"/>
        <end position="343"/>
    </location>
</feature>
<keyword evidence="4 7" id="KW-0812">Transmembrane</keyword>
<organism evidence="10 11">
    <name type="scientific">Pelagibacterium luteolum</name>
    <dbReference type="NCBI Taxonomy" id="440168"/>
    <lineage>
        <taxon>Bacteria</taxon>
        <taxon>Pseudomonadati</taxon>
        <taxon>Pseudomonadota</taxon>
        <taxon>Alphaproteobacteria</taxon>
        <taxon>Hyphomicrobiales</taxon>
        <taxon>Devosiaceae</taxon>
        <taxon>Pelagibacterium</taxon>
    </lineage>
</organism>
<feature type="transmembrane region" description="Helical" evidence="8">
    <location>
        <begin position="131"/>
        <end position="150"/>
    </location>
</feature>
<feature type="transmembrane region" description="Helical" evidence="8">
    <location>
        <begin position="27"/>
        <end position="46"/>
    </location>
</feature>
<dbReference type="PRINTS" id="PR01437">
    <property type="entry name" value="NUOXDRDTASE4"/>
</dbReference>
<feature type="transmembrane region" description="Helical" evidence="8">
    <location>
        <begin position="186"/>
        <end position="206"/>
    </location>
</feature>
<proteinExistence type="inferred from homology"/>
<keyword evidence="6 8" id="KW-0472">Membrane</keyword>
<feature type="transmembrane region" description="Helical" evidence="8">
    <location>
        <begin position="427"/>
        <end position="445"/>
    </location>
</feature>
<evidence type="ECO:0000313" key="10">
    <source>
        <dbReference type="EMBL" id="SDG38203.1"/>
    </source>
</evidence>
<dbReference type="PANTHER" id="PTHR42703">
    <property type="entry name" value="NADH DEHYDROGENASE"/>
    <property type="match status" value="1"/>
</dbReference>
<dbReference type="InterPro" id="IPR050586">
    <property type="entry name" value="CPA3_Na-H_Antiporter_D"/>
</dbReference>
<feature type="transmembrane region" description="Helical" evidence="8">
    <location>
        <begin position="479"/>
        <end position="498"/>
    </location>
</feature>
<keyword evidence="3" id="KW-1003">Cell membrane</keyword>
<feature type="transmembrane region" description="Helical" evidence="8">
    <location>
        <begin position="349"/>
        <end position="370"/>
    </location>
</feature>
<dbReference type="STRING" id="440168.SAMN04487974_102313"/>
<dbReference type="GO" id="GO:0042773">
    <property type="term" value="P:ATP synthesis coupled electron transport"/>
    <property type="evidence" value="ECO:0007669"/>
    <property type="project" value="InterPro"/>
</dbReference>
<name>A0A1G7TS85_9HYPH</name>
<dbReference type="EMBL" id="FNCS01000002">
    <property type="protein sequence ID" value="SDG38203.1"/>
    <property type="molecule type" value="Genomic_DNA"/>
</dbReference>
<dbReference type="InterPro" id="IPR001750">
    <property type="entry name" value="ND/Mrp_TM"/>
</dbReference>
<evidence type="ECO:0000256" key="8">
    <source>
        <dbReference type="SAM" id="Phobius"/>
    </source>
</evidence>
<dbReference type="NCBIfam" id="NF009306">
    <property type="entry name" value="PRK12663.1"/>
    <property type="match status" value="1"/>
</dbReference>
<comment type="similarity">
    <text evidence="2">Belongs to the CPA3 antiporters (TC 2.A.63) subunit D family.</text>
</comment>
<dbReference type="OrthoDB" id="9768329at2"/>